<evidence type="ECO:0000256" key="2">
    <source>
        <dbReference type="SAM" id="SignalP"/>
    </source>
</evidence>
<dbReference type="OrthoDB" id="9808421at2"/>
<accession>A0A426QI75</accession>
<feature type="domain" description="Polysaccharide export protein N-terminal" evidence="3">
    <location>
        <begin position="25"/>
        <end position="98"/>
    </location>
</feature>
<dbReference type="InterPro" id="IPR049712">
    <property type="entry name" value="Poly_export"/>
</dbReference>
<dbReference type="Pfam" id="PF02563">
    <property type="entry name" value="Poly_export"/>
    <property type="match status" value="1"/>
</dbReference>
<dbReference type="EMBL" id="QZMU01000001">
    <property type="protein sequence ID" value="RRQ21453.1"/>
    <property type="molecule type" value="Genomic_DNA"/>
</dbReference>
<name>A0A426QI75_9GAMM</name>
<dbReference type="Gene3D" id="3.10.560.10">
    <property type="entry name" value="Outer membrane lipoprotein wza domain like"/>
    <property type="match status" value="1"/>
</dbReference>
<dbReference type="InterPro" id="IPR019554">
    <property type="entry name" value="Soluble_ligand-bd"/>
</dbReference>
<evidence type="ECO:0000259" key="3">
    <source>
        <dbReference type="Pfam" id="PF02563"/>
    </source>
</evidence>
<feature type="chain" id="PRO_5019208949" evidence="2">
    <location>
        <begin position="22"/>
        <end position="186"/>
    </location>
</feature>
<reference evidence="5 6" key="1">
    <citation type="journal article" date="2010" name="Int. J. Syst. Evol. Microbiol.">
        <title>Thiohalobacter thiocyanaticus gen. nov., sp. nov., a moderately halophilic, sulfur-oxidizing gammaproteobacterium from hypersaline lakes, that utilizes thiocyanate.</title>
        <authorList>
            <person name="Sorokin D.Y."/>
            <person name="Kovaleva O.L."/>
            <person name="Tourova T.P."/>
            <person name="Muyzer G."/>
        </authorList>
    </citation>
    <scope>NUCLEOTIDE SEQUENCE [LARGE SCALE GENOMIC DNA]</scope>
    <source>
        <strain evidence="5 6">Hrh1</strain>
    </source>
</reference>
<dbReference type="PANTHER" id="PTHR33619">
    <property type="entry name" value="POLYSACCHARIDE EXPORT PROTEIN GFCE-RELATED"/>
    <property type="match status" value="1"/>
</dbReference>
<gene>
    <name evidence="5" type="ORF">D6C00_05535</name>
</gene>
<evidence type="ECO:0000259" key="4">
    <source>
        <dbReference type="Pfam" id="PF10531"/>
    </source>
</evidence>
<dbReference type="AlphaFoldDB" id="A0A426QI75"/>
<dbReference type="Proteomes" id="UP000287798">
    <property type="component" value="Unassembled WGS sequence"/>
</dbReference>
<protein>
    <submittedName>
        <fullName evidence="5">Polysaccharide export protein</fullName>
    </submittedName>
</protein>
<comment type="caution">
    <text evidence="5">The sequence shown here is derived from an EMBL/GenBank/DDBJ whole genome shotgun (WGS) entry which is preliminary data.</text>
</comment>
<proteinExistence type="predicted"/>
<feature type="signal peptide" evidence="2">
    <location>
        <begin position="1"/>
        <end position="21"/>
    </location>
</feature>
<keyword evidence="1 2" id="KW-0732">Signal</keyword>
<keyword evidence="6" id="KW-1185">Reference proteome</keyword>
<dbReference type="Pfam" id="PF10531">
    <property type="entry name" value="SLBB"/>
    <property type="match status" value="1"/>
</dbReference>
<feature type="domain" description="Soluble ligand binding" evidence="4">
    <location>
        <begin position="105"/>
        <end position="158"/>
    </location>
</feature>
<sequence length="186" mass="20586">MRSLKSILTVFLLLTSFHLHAEEGPTEAYLIQPGDILRITVWKEEDLQREVIVRPDGQISFPLVGELNAAGSQVSGLRTEIEGRLEKYIPDPVVSVDVRELRGNMVYVIGKVNRPGHFPVTRNVDVMQALSLAGGMGTYAAANKIKILRRQGGELRSIPFEYGEIEKGENLDQNIVLQPGDVVVVP</sequence>
<dbReference type="InterPro" id="IPR003715">
    <property type="entry name" value="Poly_export_N"/>
</dbReference>
<dbReference type="PANTHER" id="PTHR33619:SF3">
    <property type="entry name" value="POLYSACCHARIDE EXPORT PROTEIN GFCE-RELATED"/>
    <property type="match status" value="1"/>
</dbReference>
<evidence type="ECO:0000256" key="1">
    <source>
        <dbReference type="ARBA" id="ARBA00022729"/>
    </source>
</evidence>
<evidence type="ECO:0000313" key="5">
    <source>
        <dbReference type="EMBL" id="RRQ21453.1"/>
    </source>
</evidence>
<organism evidence="5 6">
    <name type="scientific">Thiohalobacter thiocyanaticus</name>
    <dbReference type="NCBI Taxonomy" id="585455"/>
    <lineage>
        <taxon>Bacteria</taxon>
        <taxon>Pseudomonadati</taxon>
        <taxon>Pseudomonadota</taxon>
        <taxon>Gammaproteobacteria</taxon>
        <taxon>Thiohalobacterales</taxon>
        <taxon>Thiohalobacteraceae</taxon>
        <taxon>Thiohalobacter</taxon>
    </lineage>
</organism>
<dbReference type="GO" id="GO:0015159">
    <property type="term" value="F:polysaccharide transmembrane transporter activity"/>
    <property type="evidence" value="ECO:0007669"/>
    <property type="project" value="InterPro"/>
</dbReference>
<dbReference type="RefSeq" id="WP_125180763.1">
    <property type="nucleotide sequence ID" value="NZ_QZMU01000001.1"/>
</dbReference>
<evidence type="ECO:0000313" key="6">
    <source>
        <dbReference type="Proteomes" id="UP000287798"/>
    </source>
</evidence>